<dbReference type="Proteomes" id="UP000183809">
    <property type="component" value="Unassembled WGS sequence"/>
</dbReference>
<sequence length="572" mass="63250">MLLPRRALLLAAAAAAAAATAAATATAGEHDQQDLVAAGRRGLLKRRQVPADPTGVQEVVSPGGAKVTYKQPGKQGVCETAEGVDDYAGYISLNEKYNVFYWFFEAREDPTGKPLTLWLNGGPGSDSLIGLFQEHGPCNVTEDLKTQWNPYSWNEESNMLYLSQPVGVGFSYETTEVTEDGRYSIVDPDTTNTTYAAAVGAWELIQTFLELSERLDPDISNRTFNLWTESYGGHYGPTFYRYFYEQSEAIKDGSADGYPLQMDSLGIINGIIDEAIQAPYYPEMAVNNTYGIKAVDDTIYSQMKDAYYREGGCADQVAACAAADRTTNEGWTICREATSFCRNEVEEPYYVYGNRGVYDIRHPYDDPTPPDYFVDFLNLASTQEALGVNINYTTTNSRYVNAGFQSTGDFVFPDFKADLEWILAQNVRVALQYGDADYICNWLGGEAVSLAVEYEDSEAFRAAGYAPLLVDGTEYGVVRQYGNFSFTRLYDAGHETPYYQPVATLEFFRRVLGDLVLADGKSRITDDYQSEGPANATHTQPYPPLPDETGAAAGRKMRRGGTLRKEGSLLLE</sequence>
<dbReference type="InterPro" id="IPR029058">
    <property type="entry name" value="AB_hydrolase_fold"/>
</dbReference>
<dbReference type="GeneID" id="31018349"/>
<comment type="caution">
    <text evidence="8">The sequence shown here is derived from an EMBL/GenBank/DDBJ whole genome shotgun (WGS) entry which is preliminary data.</text>
</comment>
<name>A0A1J9RCU3_9PEZI</name>
<feature type="compositionally biased region" description="Basic and acidic residues" evidence="7">
    <location>
        <begin position="563"/>
        <end position="572"/>
    </location>
</feature>
<dbReference type="PROSITE" id="PS00131">
    <property type="entry name" value="CARBOXYPEPT_SER_SER"/>
    <property type="match status" value="1"/>
</dbReference>
<dbReference type="EMBL" id="MNUE01000062">
    <property type="protein sequence ID" value="OJD30331.1"/>
    <property type="molecule type" value="Genomic_DNA"/>
</dbReference>
<evidence type="ECO:0000313" key="8">
    <source>
        <dbReference type="EMBL" id="OJD30331.1"/>
    </source>
</evidence>
<dbReference type="InterPro" id="IPR018202">
    <property type="entry name" value="Ser_caboxypep_ser_AS"/>
</dbReference>
<keyword evidence="5" id="KW-0325">Glycoprotein</keyword>
<feature type="region of interest" description="Disordered" evidence="7">
    <location>
        <begin position="526"/>
        <end position="572"/>
    </location>
</feature>
<keyword evidence="6" id="KW-0732">Signal</keyword>
<proteinExistence type="inferred from homology"/>
<dbReference type="PANTHER" id="PTHR11802:SF131">
    <property type="entry name" value="CARBOXYPEPTIDASE"/>
    <property type="match status" value="1"/>
</dbReference>
<evidence type="ECO:0000256" key="6">
    <source>
        <dbReference type="RuleBase" id="RU361156"/>
    </source>
</evidence>
<dbReference type="Pfam" id="PF00450">
    <property type="entry name" value="Peptidase_S10"/>
    <property type="match status" value="1"/>
</dbReference>
<dbReference type="PANTHER" id="PTHR11802">
    <property type="entry name" value="SERINE PROTEASE FAMILY S10 SERINE CARBOXYPEPTIDASE"/>
    <property type="match status" value="1"/>
</dbReference>
<dbReference type="GO" id="GO:0000324">
    <property type="term" value="C:fungal-type vacuole"/>
    <property type="evidence" value="ECO:0007669"/>
    <property type="project" value="TreeGrafter"/>
</dbReference>
<organism evidence="8 9">
    <name type="scientific">Diplodia corticola</name>
    <dbReference type="NCBI Taxonomy" id="236234"/>
    <lineage>
        <taxon>Eukaryota</taxon>
        <taxon>Fungi</taxon>
        <taxon>Dikarya</taxon>
        <taxon>Ascomycota</taxon>
        <taxon>Pezizomycotina</taxon>
        <taxon>Dothideomycetes</taxon>
        <taxon>Dothideomycetes incertae sedis</taxon>
        <taxon>Botryosphaeriales</taxon>
        <taxon>Botryosphaeriaceae</taxon>
        <taxon>Diplodia</taxon>
    </lineage>
</organism>
<keyword evidence="4 6" id="KW-0378">Hydrolase</keyword>
<evidence type="ECO:0000256" key="5">
    <source>
        <dbReference type="ARBA" id="ARBA00023180"/>
    </source>
</evidence>
<dbReference type="STRING" id="236234.A0A1J9RCU3"/>
<dbReference type="OrthoDB" id="443318at2759"/>
<dbReference type="GO" id="GO:0006508">
    <property type="term" value="P:proteolysis"/>
    <property type="evidence" value="ECO:0007669"/>
    <property type="project" value="UniProtKB-KW"/>
</dbReference>
<evidence type="ECO:0000256" key="1">
    <source>
        <dbReference type="ARBA" id="ARBA00009431"/>
    </source>
</evidence>
<dbReference type="RefSeq" id="XP_020126591.1">
    <property type="nucleotide sequence ID" value="XM_020278088.1"/>
</dbReference>
<dbReference type="AlphaFoldDB" id="A0A1J9RCU3"/>
<evidence type="ECO:0000313" key="9">
    <source>
        <dbReference type="Proteomes" id="UP000183809"/>
    </source>
</evidence>
<comment type="similarity">
    <text evidence="1 6">Belongs to the peptidase S10 family.</text>
</comment>
<keyword evidence="9" id="KW-1185">Reference proteome</keyword>
<dbReference type="PROSITE" id="PS51318">
    <property type="entry name" value="TAT"/>
    <property type="match status" value="1"/>
</dbReference>
<feature type="chain" id="PRO_5011824968" description="Carboxypeptidase" evidence="6">
    <location>
        <begin position="24"/>
        <end position="572"/>
    </location>
</feature>
<dbReference type="InterPro" id="IPR006311">
    <property type="entry name" value="TAT_signal"/>
</dbReference>
<dbReference type="FunFam" id="1.10.287.410:FF:000002">
    <property type="entry name" value="Carboxypeptidase"/>
    <property type="match status" value="1"/>
</dbReference>
<dbReference type="SUPFAM" id="SSF53474">
    <property type="entry name" value="alpha/beta-Hydrolases"/>
    <property type="match status" value="1"/>
</dbReference>
<evidence type="ECO:0000256" key="2">
    <source>
        <dbReference type="ARBA" id="ARBA00022645"/>
    </source>
</evidence>
<dbReference type="EC" id="3.4.16.-" evidence="6"/>
<keyword evidence="3 6" id="KW-0645">Protease</keyword>
<evidence type="ECO:0000256" key="7">
    <source>
        <dbReference type="SAM" id="MobiDB-lite"/>
    </source>
</evidence>
<dbReference type="Gene3D" id="3.40.50.1820">
    <property type="entry name" value="alpha/beta hydrolase"/>
    <property type="match status" value="1"/>
</dbReference>
<keyword evidence="2 6" id="KW-0121">Carboxypeptidase</keyword>
<feature type="signal peptide" evidence="6">
    <location>
        <begin position="1"/>
        <end position="23"/>
    </location>
</feature>
<dbReference type="InterPro" id="IPR001563">
    <property type="entry name" value="Peptidase_S10"/>
</dbReference>
<accession>A0A1J9RCU3</accession>
<evidence type="ECO:0000256" key="4">
    <source>
        <dbReference type="ARBA" id="ARBA00022801"/>
    </source>
</evidence>
<protein>
    <recommendedName>
        <fullName evidence="6">Carboxypeptidase</fullName>
        <ecNumber evidence="6">3.4.16.-</ecNumber>
    </recommendedName>
</protein>
<reference evidence="8 9" key="1">
    <citation type="submission" date="2016-10" db="EMBL/GenBank/DDBJ databases">
        <title>Proteomics and genomics reveal pathogen-plant mechanisms compatible with a hemibiotrophic lifestyle of Diplodia corticola.</title>
        <authorList>
            <person name="Fernandes I."/>
            <person name="De Jonge R."/>
            <person name="Van De Peer Y."/>
            <person name="Devreese B."/>
            <person name="Alves A."/>
            <person name="Esteves A.C."/>
        </authorList>
    </citation>
    <scope>NUCLEOTIDE SEQUENCE [LARGE SCALE GENOMIC DNA]</scope>
    <source>
        <strain evidence="8 9">CBS 112549</strain>
    </source>
</reference>
<gene>
    <name evidence="8" type="ORF">BKCO1_620005</name>
</gene>
<dbReference type="GO" id="GO:0004185">
    <property type="term" value="F:serine-type carboxypeptidase activity"/>
    <property type="evidence" value="ECO:0007669"/>
    <property type="project" value="UniProtKB-UniRule"/>
</dbReference>
<evidence type="ECO:0000256" key="3">
    <source>
        <dbReference type="ARBA" id="ARBA00022670"/>
    </source>
</evidence>
<dbReference type="PRINTS" id="PR00724">
    <property type="entry name" value="CRBOXYPTASEC"/>
</dbReference>